<dbReference type="GO" id="GO:0003714">
    <property type="term" value="F:transcription corepressor activity"/>
    <property type="evidence" value="ECO:0007669"/>
    <property type="project" value="TreeGrafter"/>
</dbReference>
<proteinExistence type="evidence at transcript level"/>
<evidence type="ECO:0000313" key="7">
    <source>
        <dbReference type="EMBL" id="ACO11556.1"/>
    </source>
</evidence>
<evidence type="ECO:0000256" key="2">
    <source>
        <dbReference type="ARBA" id="ARBA00022491"/>
    </source>
</evidence>
<evidence type="ECO:0000256" key="4">
    <source>
        <dbReference type="ARBA" id="ARBA00023163"/>
    </source>
</evidence>
<dbReference type="PANTHER" id="PTHR13082:SF0">
    <property type="entry name" value="HISTONE DEACETYLASE COMPLEX SUBUNIT SAP18"/>
    <property type="match status" value="1"/>
</dbReference>
<dbReference type="Pfam" id="PF06487">
    <property type="entry name" value="SAP18"/>
    <property type="match status" value="1"/>
</dbReference>
<dbReference type="PANTHER" id="PTHR13082">
    <property type="entry name" value="SAP18"/>
    <property type="match status" value="1"/>
</dbReference>
<protein>
    <recommendedName>
        <fullName evidence="5">18 kDa Sin3-associated polypeptide</fullName>
    </recommendedName>
</protein>
<dbReference type="InterPro" id="IPR010516">
    <property type="entry name" value="SAP18"/>
</dbReference>
<comment type="similarity">
    <text evidence="1">Belongs to the SAP18 family.</text>
</comment>
<gene>
    <name evidence="7" type="primary">SAP18</name>
</gene>
<keyword evidence="4" id="KW-0804">Transcription</keyword>
<evidence type="ECO:0000256" key="3">
    <source>
        <dbReference type="ARBA" id="ARBA00023015"/>
    </source>
</evidence>
<dbReference type="EMBL" id="BT077132">
    <property type="protein sequence ID" value="ACO11556.1"/>
    <property type="molecule type" value="mRNA"/>
</dbReference>
<keyword evidence="3" id="KW-0805">Transcription regulation</keyword>
<feature type="region of interest" description="Disordered" evidence="6">
    <location>
        <begin position="151"/>
        <end position="177"/>
    </location>
</feature>
<organism evidence="7">
    <name type="scientific">Caligus rogercresseyi</name>
    <name type="common">Sea louse</name>
    <dbReference type="NCBI Taxonomy" id="217165"/>
    <lineage>
        <taxon>Eukaryota</taxon>
        <taxon>Metazoa</taxon>
        <taxon>Ecdysozoa</taxon>
        <taxon>Arthropoda</taxon>
        <taxon>Crustacea</taxon>
        <taxon>Multicrustacea</taxon>
        <taxon>Hexanauplia</taxon>
        <taxon>Copepoda</taxon>
        <taxon>Siphonostomatoida</taxon>
        <taxon>Caligidae</taxon>
        <taxon>Caligus</taxon>
    </lineage>
</organism>
<evidence type="ECO:0000256" key="5">
    <source>
        <dbReference type="ARBA" id="ARBA00030511"/>
    </source>
</evidence>
<dbReference type="InterPro" id="IPR042534">
    <property type="entry name" value="SAP18_sf"/>
</dbReference>
<dbReference type="FunFam" id="3.10.20.550:FF:000001">
    <property type="entry name" value="Histone deacetylase complex subunit SAP18"/>
    <property type="match status" value="1"/>
</dbReference>
<dbReference type="AlphaFoldDB" id="C1BRA3"/>
<name>C1BRA3_CALRO</name>
<accession>C1BRA3</accession>
<evidence type="ECO:0000256" key="6">
    <source>
        <dbReference type="SAM" id="MobiDB-lite"/>
    </source>
</evidence>
<dbReference type="Gene3D" id="3.10.20.550">
    <property type="entry name" value="ASAP complex, SAP18 subunit"/>
    <property type="match status" value="1"/>
</dbReference>
<evidence type="ECO:0000256" key="1">
    <source>
        <dbReference type="ARBA" id="ARBA00009143"/>
    </source>
</evidence>
<dbReference type="GO" id="GO:0005634">
    <property type="term" value="C:nucleus"/>
    <property type="evidence" value="ECO:0007669"/>
    <property type="project" value="TreeGrafter"/>
</dbReference>
<keyword evidence="2" id="KW-0678">Repressor</keyword>
<sequence length="177" mass="19691">MNSVAEKRNGNSNKPTESVNREKVCPLLLRVFCSTSRHTPLSEYSRGNVPANELQIYTWMDATLKELTSLVREVNPDARRKGTFFDFALVFPNLSSRGGGMGGSGYLSRDIGTTVSGQKGPDDSKTLSQCRFTTGDYLDIAITPPALVERGHFGGRRNHNNNNDRFNDKGGRHHRPY</sequence>
<reference evidence="7" key="1">
    <citation type="submission" date="2009-03" db="EMBL/GenBank/DDBJ databases">
        <title>Caligus rogercresseyi ESTs and full-length cDNAs.</title>
        <authorList>
            <person name="Yasuike M."/>
            <person name="von Schalburg K."/>
            <person name="Cooper G."/>
            <person name="Leong J."/>
            <person name="Jones S.R.M."/>
            <person name="Koop B.F."/>
        </authorList>
    </citation>
    <scope>NUCLEOTIDE SEQUENCE</scope>
    <source>
        <tissue evidence="7">Whole tissue</tissue>
    </source>
</reference>